<protein>
    <submittedName>
        <fullName evidence="1">Uncharacterized protein</fullName>
    </submittedName>
</protein>
<organism evidence="1 2">
    <name type="scientific">Ascoidea rubescens DSM 1968</name>
    <dbReference type="NCBI Taxonomy" id="1344418"/>
    <lineage>
        <taxon>Eukaryota</taxon>
        <taxon>Fungi</taxon>
        <taxon>Dikarya</taxon>
        <taxon>Ascomycota</taxon>
        <taxon>Saccharomycotina</taxon>
        <taxon>Saccharomycetes</taxon>
        <taxon>Ascoideaceae</taxon>
        <taxon>Ascoidea</taxon>
    </lineage>
</organism>
<reference evidence="2" key="1">
    <citation type="submission" date="2016-05" db="EMBL/GenBank/DDBJ databases">
        <title>Comparative genomics of biotechnologically important yeasts.</title>
        <authorList>
            <consortium name="DOE Joint Genome Institute"/>
            <person name="Riley R."/>
            <person name="Haridas S."/>
            <person name="Wolfe K.H."/>
            <person name="Lopes M.R."/>
            <person name="Hittinger C.T."/>
            <person name="Goker M."/>
            <person name="Salamov A."/>
            <person name="Wisecaver J."/>
            <person name="Long T.M."/>
            <person name="Aerts A.L."/>
            <person name="Barry K."/>
            <person name="Choi C."/>
            <person name="Clum A."/>
            <person name="Coughlan A.Y."/>
            <person name="Deshpande S."/>
            <person name="Douglass A.P."/>
            <person name="Hanson S.J."/>
            <person name="Klenk H.-P."/>
            <person name="Labutti K."/>
            <person name="Lapidus A."/>
            <person name="Lindquist E."/>
            <person name="Lipzen A."/>
            <person name="Meier-Kolthoff J.P."/>
            <person name="Ohm R.A."/>
            <person name="Otillar R.P."/>
            <person name="Pangilinan J."/>
            <person name="Peng Y."/>
            <person name="Rokas A."/>
            <person name="Rosa C.A."/>
            <person name="Scheuner C."/>
            <person name="Sibirny A.A."/>
            <person name="Slot J.C."/>
            <person name="Stielow J.B."/>
            <person name="Sun H."/>
            <person name="Kurtzman C.P."/>
            <person name="Blackwell M."/>
            <person name="Grigoriev I.V."/>
            <person name="Jeffries T.W."/>
        </authorList>
    </citation>
    <scope>NUCLEOTIDE SEQUENCE [LARGE SCALE GENOMIC DNA]</scope>
    <source>
        <strain evidence="2">DSM 1968</strain>
    </source>
</reference>
<evidence type="ECO:0000313" key="2">
    <source>
        <dbReference type="Proteomes" id="UP000095038"/>
    </source>
</evidence>
<dbReference type="AlphaFoldDB" id="A0A1D2VND8"/>
<name>A0A1D2VND8_9ASCO</name>
<accession>A0A1D2VND8</accession>
<dbReference type="GeneID" id="30968043"/>
<dbReference type="EMBL" id="KV454476">
    <property type="protein sequence ID" value="ODV63141.1"/>
    <property type="molecule type" value="Genomic_DNA"/>
</dbReference>
<gene>
    <name evidence="1" type="ORF">ASCRUDRAFT_79691</name>
</gene>
<proteinExistence type="predicted"/>
<dbReference type="RefSeq" id="XP_020049448.1">
    <property type="nucleotide sequence ID" value="XM_020194407.1"/>
</dbReference>
<sequence>MFLVFLVKNFGSIYFLQDNNLNQWSFLSINLSAISGFTQNQKSNCFPDFKSNEMV</sequence>
<keyword evidence="2" id="KW-1185">Reference proteome</keyword>
<evidence type="ECO:0000313" key="1">
    <source>
        <dbReference type="EMBL" id="ODV63141.1"/>
    </source>
</evidence>
<dbReference type="InParanoid" id="A0A1D2VND8"/>
<dbReference type="Proteomes" id="UP000095038">
    <property type="component" value="Unassembled WGS sequence"/>
</dbReference>